<reference evidence="2 3" key="1">
    <citation type="submission" date="2022-01" db="EMBL/GenBank/DDBJ databases">
        <authorList>
            <person name="Xiong W."/>
            <person name="Schranz E."/>
        </authorList>
    </citation>
    <scope>NUCLEOTIDE SEQUENCE [LARGE SCALE GENOMIC DNA]</scope>
</reference>
<dbReference type="Pfam" id="PF13966">
    <property type="entry name" value="zf-RVT"/>
    <property type="match status" value="1"/>
</dbReference>
<dbReference type="InterPro" id="IPR026960">
    <property type="entry name" value="RVT-Znf"/>
</dbReference>
<accession>A0AAU9PLB0</accession>
<dbReference type="PANTHER" id="PTHR33116:SF84">
    <property type="entry name" value="RNA-DIRECTED DNA POLYMERASE"/>
    <property type="match status" value="1"/>
</dbReference>
<evidence type="ECO:0000313" key="3">
    <source>
        <dbReference type="Proteomes" id="UP001157418"/>
    </source>
</evidence>
<organism evidence="2 3">
    <name type="scientific">Lactuca virosa</name>
    <dbReference type="NCBI Taxonomy" id="75947"/>
    <lineage>
        <taxon>Eukaryota</taxon>
        <taxon>Viridiplantae</taxon>
        <taxon>Streptophyta</taxon>
        <taxon>Embryophyta</taxon>
        <taxon>Tracheophyta</taxon>
        <taxon>Spermatophyta</taxon>
        <taxon>Magnoliopsida</taxon>
        <taxon>eudicotyledons</taxon>
        <taxon>Gunneridae</taxon>
        <taxon>Pentapetalae</taxon>
        <taxon>asterids</taxon>
        <taxon>campanulids</taxon>
        <taxon>Asterales</taxon>
        <taxon>Asteraceae</taxon>
        <taxon>Cichorioideae</taxon>
        <taxon>Cichorieae</taxon>
        <taxon>Lactucinae</taxon>
        <taxon>Lactuca</taxon>
    </lineage>
</organism>
<dbReference type="AlphaFoldDB" id="A0AAU9PLB0"/>
<name>A0AAU9PLB0_9ASTR</name>
<feature type="domain" description="Reverse transcriptase zinc-binding" evidence="1">
    <location>
        <begin position="615"/>
        <end position="690"/>
    </location>
</feature>
<protein>
    <recommendedName>
        <fullName evidence="1">Reverse transcriptase zinc-binding domain-containing protein</fullName>
    </recommendedName>
</protein>
<sequence length="724" mass="85055">MLKKPFRSLLGKYKLSSDKTEGLKRDLDSAQANIDKDPVNADFRIHHANILKAYNQLVDDEEKLLAQRCKINWLSDGDRDSRFFHKILKSNQNKSRIVTVMDEEGRWIHGREVANKFVDHFSNFLGQNYPTERLNQESGFFRNVLDQDSVVDMIKVVRDEEIKLAMVDIDDIRAPGPDEFSSKFYKAAWNVIRNDICRETGSPRFSLKIDLQKAYDTVSWDFLKQTLIGFKFHPFMIQWIMECVSTPSFTLKNIHNMDGFRFHSRCKDLNITHLCFANDLLASVFKFPVWVNKEIEKIIRGFLWCSGEMKQGKAKVSWEQFCKSKKEGGLGIKSLKQWNISHLTKHVWNILVKKDSLWVKWIHLHHIKGRNVWDILSKPNLSWGWRRFLEIREDLRPFITSCIGKGNETSIWHDRWHPISPISSILSRRKRISKGFHDDSKVAELFVNGAIVWPGECLKQWNISHLTKHVWNILVKKDSLWVKWIHLHHIKGRNVWDILSKPNLSWGWRRFLEIREDLRPFITSCIGKGNETSIWHDRWHPISPISSILSRRQRISKGFHDDSKVAELFVNDAIVWPGEWLDIFPNLSMDPICMLNNQENNKYFWVNLKGAVGKFSTKQVWRDLYGPEIGVPWYDTILFKDNIHRNAFILWMAMLGKLKTQDRVRNWEKMGNLECAFCVRDGGRRSRLFCTEEGFDVIAFLVEKIQLGGEVTFFPILNKLLECC</sequence>
<keyword evidence="3" id="KW-1185">Reference proteome</keyword>
<dbReference type="Proteomes" id="UP001157418">
    <property type="component" value="Unassembled WGS sequence"/>
</dbReference>
<dbReference type="EMBL" id="CAKMRJ010005634">
    <property type="protein sequence ID" value="CAH1450864.1"/>
    <property type="molecule type" value="Genomic_DNA"/>
</dbReference>
<dbReference type="PANTHER" id="PTHR33116">
    <property type="entry name" value="REVERSE TRANSCRIPTASE ZINC-BINDING DOMAIN-CONTAINING PROTEIN-RELATED-RELATED"/>
    <property type="match status" value="1"/>
</dbReference>
<evidence type="ECO:0000259" key="1">
    <source>
        <dbReference type="Pfam" id="PF13966"/>
    </source>
</evidence>
<comment type="caution">
    <text evidence="2">The sequence shown here is derived from an EMBL/GenBank/DDBJ whole genome shotgun (WGS) entry which is preliminary data.</text>
</comment>
<proteinExistence type="predicted"/>
<evidence type="ECO:0000313" key="2">
    <source>
        <dbReference type="EMBL" id="CAH1450864.1"/>
    </source>
</evidence>
<gene>
    <name evidence="2" type="ORF">LVIROSA_LOCUS36262</name>
</gene>